<dbReference type="PANTHER" id="PTHR34046">
    <property type="entry name" value="OS06G0218800 PROTEIN"/>
    <property type="match status" value="1"/>
</dbReference>
<dbReference type="OrthoDB" id="1101370at2759"/>
<keyword evidence="1" id="KW-1185">Reference proteome</keyword>
<proteinExistence type="predicted"/>
<reference evidence="2" key="2">
    <citation type="submission" date="2025-08" db="UniProtKB">
        <authorList>
            <consortium name="RefSeq"/>
        </authorList>
    </citation>
    <scope>IDENTIFICATION</scope>
    <source>
        <tissue evidence="2">Young leaves</tissue>
    </source>
</reference>
<protein>
    <submittedName>
        <fullName evidence="2">Uncharacterized protein LOC113873703</fullName>
    </submittedName>
</protein>
<accession>A0A8B8MJJ2</accession>
<sequence>MHPNNNQVPGVCSSCLRDKLLKLSSNNEPALSTFSSSLNYESPAYRRRHRRHTSNVVDPVSSMISFDYGLKKSNSIAFASTSFARDREVNGSNRGSKKGSIWSKLLKLTRKNTKEPFMHSTTSRDGKS</sequence>
<dbReference type="KEGG" id="aprc:113873703"/>
<organism evidence="1 2">
    <name type="scientific">Abrus precatorius</name>
    <name type="common">Indian licorice</name>
    <name type="synonym">Glycine abrus</name>
    <dbReference type="NCBI Taxonomy" id="3816"/>
    <lineage>
        <taxon>Eukaryota</taxon>
        <taxon>Viridiplantae</taxon>
        <taxon>Streptophyta</taxon>
        <taxon>Embryophyta</taxon>
        <taxon>Tracheophyta</taxon>
        <taxon>Spermatophyta</taxon>
        <taxon>Magnoliopsida</taxon>
        <taxon>eudicotyledons</taxon>
        <taxon>Gunneridae</taxon>
        <taxon>Pentapetalae</taxon>
        <taxon>rosids</taxon>
        <taxon>fabids</taxon>
        <taxon>Fabales</taxon>
        <taxon>Fabaceae</taxon>
        <taxon>Papilionoideae</taxon>
        <taxon>50 kb inversion clade</taxon>
        <taxon>NPAAA clade</taxon>
        <taxon>indigoferoid/millettioid clade</taxon>
        <taxon>Abreae</taxon>
        <taxon>Abrus</taxon>
    </lineage>
</organism>
<dbReference type="PANTHER" id="PTHR34046:SF19">
    <property type="entry name" value="RAPIDLY ELICITED PROTEIN, PUTATIVE-RELATED"/>
    <property type="match status" value="1"/>
</dbReference>
<reference evidence="1" key="1">
    <citation type="journal article" date="2019" name="Toxins">
        <title>Detection of Abrin-Like and Prepropulchellin-Like Toxin Genes and Transcripts Using Whole Genome Sequencing and Full-Length Transcript Sequencing of Abrus precatorius.</title>
        <authorList>
            <person name="Hovde B.T."/>
            <person name="Daligault H.E."/>
            <person name="Hanschen E.R."/>
            <person name="Kunde Y.A."/>
            <person name="Johnson M.B."/>
            <person name="Starkenburg S.R."/>
            <person name="Johnson S.L."/>
        </authorList>
    </citation>
    <scope>NUCLEOTIDE SEQUENCE [LARGE SCALE GENOMIC DNA]</scope>
</reference>
<evidence type="ECO:0000313" key="2">
    <source>
        <dbReference type="RefSeq" id="XP_027367762.1"/>
    </source>
</evidence>
<name>A0A8B8MJJ2_ABRPR</name>
<dbReference type="AlphaFoldDB" id="A0A8B8MJJ2"/>
<dbReference type="Proteomes" id="UP000694853">
    <property type="component" value="Unplaced"/>
</dbReference>
<dbReference type="RefSeq" id="XP_027367762.1">
    <property type="nucleotide sequence ID" value="XM_027511961.1"/>
</dbReference>
<gene>
    <name evidence="2" type="primary">LOC113873703</name>
</gene>
<dbReference type="GeneID" id="113873703"/>
<evidence type="ECO:0000313" key="1">
    <source>
        <dbReference type="Proteomes" id="UP000694853"/>
    </source>
</evidence>